<dbReference type="Pfam" id="PF14223">
    <property type="entry name" value="Retrotran_gag_2"/>
    <property type="match status" value="1"/>
</dbReference>
<dbReference type="GO" id="GO:0008270">
    <property type="term" value="F:zinc ion binding"/>
    <property type="evidence" value="ECO:0007669"/>
    <property type="project" value="UniProtKB-KW"/>
</dbReference>
<dbReference type="InterPro" id="IPR012862">
    <property type="entry name" value="DUF1635"/>
</dbReference>
<dbReference type="OrthoDB" id="778241at2759"/>
<feature type="region of interest" description="Disordered" evidence="3">
    <location>
        <begin position="422"/>
        <end position="463"/>
    </location>
</feature>
<proteinExistence type="predicted"/>
<keyword evidence="2" id="KW-0175">Coiled coil</keyword>
<organism evidence="5 6">
    <name type="scientific">Tetracentron sinense</name>
    <name type="common">Spur-leaf</name>
    <dbReference type="NCBI Taxonomy" id="13715"/>
    <lineage>
        <taxon>Eukaryota</taxon>
        <taxon>Viridiplantae</taxon>
        <taxon>Streptophyta</taxon>
        <taxon>Embryophyta</taxon>
        <taxon>Tracheophyta</taxon>
        <taxon>Spermatophyta</taxon>
        <taxon>Magnoliopsida</taxon>
        <taxon>Trochodendrales</taxon>
        <taxon>Trochodendraceae</taxon>
        <taxon>Tetracentron</taxon>
    </lineage>
</organism>
<evidence type="ECO:0000256" key="1">
    <source>
        <dbReference type="PROSITE-ProRule" id="PRU00047"/>
    </source>
</evidence>
<keyword evidence="1" id="KW-0862">Zinc</keyword>
<dbReference type="Pfam" id="PF07795">
    <property type="entry name" value="DUF1635"/>
    <property type="match status" value="1"/>
</dbReference>
<feature type="coiled-coil region" evidence="2">
    <location>
        <begin position="364"/>
        <end position="409"/>
    </location>
</feature>
<dbReference type="InterPro" id="IPR001878">
    <property type="entry name" value="Znf_CCHC"/>
</dbReference>
<feature type="domain" description="CCHC-type" evidence="4">
    <location>
        <begin position="229"/>
        <end position="245"/>
    </location>
</feature>
<feature type="compositionally biased region" description="Polar residues" evidence="3">
    <location>
        <begin position="451"/>
        <end position="463"/>
    </location>
</feature>
<dbReference type="PANTHER" id="PTHR33431">
    <property type="entry name" value="ENABLED-LIKE PROTEIN (DUF1635)"/>
    <property type="match status" value="1"/>
</dbReference>
<feature type="compositionally biased region" description="Low complexity" evidence="3">
    <location>
        <begin position="439"/>
        <end position="450"/>
    </location>
</feature>
<evidence type="ECO:0000259" key="4">
    <source>
        <dbReference type="PROSITE" id="PS50158"/>
    </source>
</evidence>
<evidence type="ECO:0000256" key="2">
    <source>
        <dbReference type="SAM" id="Coils"/>
    </source>
</evidence>
<dbReference type="PANTHER" id="PTHR33431:SF12">
    <property type="entry name" value="HIGH MOBILITY GROUP BOX PROTEIN, PUTATIVE (DUF1635)-RELATED"/>
    <property type="match status" value="1"/>
</dbReference>
<evidence type="ECO:0000313" key="6">
    <source>
        <dbReference type="Proteomes" id="UP000655225"/>
    </source>
</evidence>
<sequence length="666" mass="72453">MVSERQTSNECLSFPVSCDMAAISASTTDSPIITINAATTINEKLTPSTFFQWRAQFEALLVGYDLIDFVTGVKKCPVIDATNSAASKAANSHWIRQDKLILHAVLASTSTTITPLLAAYKTSHEAWTALTRLYAGKSRTRVMQLKEDLTLSTRGNRTVTEFLQAIKVMRVTFDVWRINRQQHLFPLLITLIGKEVPLDNINPSTRLATTMGTTKMGPSNSGHKKYKPKCQWCDQVGHTAKNCPKMSSVEFTANCAASSQGKNHKWLVDSAASHNMTTDLSNLSINSEYDGTDEVVIGDGSAAEDSSITISLPQVILAPLGTTESPELGAEVSPSSANGSSPEPPPLQSIDELKHRLLYTTFELESARMEAKEEMRKNEESVKQLLQLLKMAYQERDDARDQLQALLNKVIPSSPTEICTVHPHLQPESPPLKPTKANSSLTESDSLSETYNQHSYGSSPVNSFFDATSSPELLNMNMPDSNNTGIPQQPFVQEYNGAISMGIISSGSRPNSMGIISSGTTMTDHASAVSDKLAKGRPLPQKGRLLQAVIEAGPLLQTLLVAGPLPQWRNPPPLQPLLIPPVSIKGCDPETTNQKPVANPNYAVLNSLGTSYHEISHGSAQTYSTSMLDFTSGADSCLNNGRLLSSCIGVDLMHQQLLTGKRQRFQ</sequence>
<reference evidence="5 6" key="1">
    <citation type="submission" date="2020-04" db="EMBL/GenBank/DDBJ databases">
        <title>Plant Genome Project.</title>
        <authorList>
            <person name="Zhang R.-G."/>
        </authorList>
    </citation>
    <scope>NUCLEOTIDE SEQUENCE [LARGE SCALE GENOMIC DNA]</scope>
    <source>
        <strain evidence="5">YNK0</strain>
        <tissue evidence="5">Leaf</tissue>
    </source>
</reference>
<dbReference type="PROSITE" id="PS50158">
    <property type="entry name" value="ZF_CCHC"/>
    <property type="match status" value="1"/>
</dbReference>
<accession>A0A834Z1D6</accession>
<dbReference type="Proteomes" id="UP000655225">
    <property type="component" value="Unassembled WGS sequence"/>
</dbReference>
<dbReference type="AlphaFoldDB" id="A0A834Z1D6"/>
<gene>
    <name evidence="5" type="ORF">HHK36_016463</name>
</gene>
<dbReference type="EMBL" id="JABCRI010000011">
    <property type="protein sequence ID" value="KAF8397545.1"/>
    <property type="molecule type" value="Genomic_DNA"/>
</dbReference>
<evidence type="ECO:0000256" key="3">
    <source>
        <dbReference type="SAM" id="MobiDB-lite"/>
    </source>
</evidence>
<keyword evidence="6" id="KW-1185">Reference proteome</keyword>
<evidence type="ECO:0000313" key="5">
    <source>
        <dbReference type="EMBL" id="KAF8397545.1"/>
    </source>
</evidence>
<protein>
    <recommendedName>
        <fullName evidence="4">CCHC-type domain-containing protein</fullName>
    </recommendedName>
</protein>
<dbReference type="InterPro" id="IPR036875">
    <property type="entry name" value="Znf_CCHC_sf"/>
</dbReference>
<keyword evidence="1" id="KW-0479">Metal-binding</keyword>
<dbReference type="GO" id="GO:0003676">
    <property type="term" value="F:nucleic acid binding"/>
    <property type="evidence" value="ECO:0007669"/>
    <property type="project" value="InterPro"/>
</dbReference>
<keyword evidence="1" id="KW-0863">Zinc-finger</keyword>
<dbReference type="SUPFAM" id="SSF57756">
    <property type="entry name" value="Retrovirus zinc finger-like domains"/>
    <property type="match status" value="1"/>
</dbReference>
<comment type="caution">
    <text evidence="5">The sequence shown here is derived from an EMBL/GenBank/DDBJ whole genome shotgun (WGS) entry which is preliminary data.</text>
</comment>
<feature type="region of interest" description="Disordered" evidence="3">
    <location>
        <begin position="325"/>
        <end position="348"/>
    </location>
</feature>
<name>A0A834Z1D6_TETSI</name>